<comment type="caution">
    <text evidence="3">The sequence shown here is derived from an EMBL/GenBank/DDBJ whole genome shotgun (WGS) entry which is preliminary data.</text>
</comment>
<dbReference type="EMBL" id="CAJNRF010013399">
    <property type="protein sequence ID" value="CAF2148090.1"/>
    <property type="molecule type" value="Genomic_DNA"/>
</dbReference>
<dbReference type="Pfam" id="PF00067">
    <property type="entry name" value="p450"/>
    <property type="match status" value="1"/>
</dbReference>
<dbReference type="Proteomes" id="UP000676336">
    <property type="component" value="Unassembled WGS sequence"/>
</dbReference>
<dbReference type="Proteomes" id="UP000663866">
    <property type="component" value="Unassembled WGS sequence"/>
</dbReference>
<dbReference type="InterPro" id="IPR002401">
    <property type="entry name" value="Cyt_P450_E_grp-I"/>
</dbReference>
<dbReference type="OrthoDB" id="1470350at2759"/>
<sequence length="477" mass="54441">MLAIITASIVVVLSIIIYFIIHDGLKENFNVPGVNASDPKMGNLNDIRQAGSLHEYLTTLHKKFGSIVSFYWGKQRVVSIASPEAFHETRRLFDRPVSLFAQFEPLIGPNSIQYANGDIGQHRRKNHYDPALSTIALRTQIFPIFERILNERIVLWRKNEEQPIALHAEMLSIAIESITLAAFGISVSRHEGKRIEQAYNVCWHEMELRAQGHSIDSAPTTEFDKARSFLLEKVKQIIVQRRQRLGDDHKCFIDYLLDDDDQCMISEEHICDEVITMLVGGFHTTGNLLTWIFYYLAKHQNVQERLFDELIKTYSTKFPSFEQIDQMTYLTNIINESLRLSVLAPWAARVSADDNISICGYEILAGTPIIQALGVVLQDDQIWTNPNEFNPDRFDQVNRRKLPALAFSPFGFAGKRICPGYRFAQYEAGLIVASVIHRYKVTLTDAKSSVIPIHGLVTAPKDEIFVQFNPRYSHFVP</sequence>
<name>A0A815CSX5_9BILA</name>
<dbReference type="InterPro" id="IPR036396">
    <property type="entry name" value="Cyt_P450_sf"/>
</dbReference>
<evidence type="ECO:0000256" key="2">
    <source>
        <dbReference type="PIRSR" id="PIRSR602401-1"/>
    </source>
</evidence>
<dbReference type="GO" id="GO:0016020">
    <property type="term" value="C:membrane"/>
    <property type="evidence" value="ECO:0007669"/>
    <property type="project" value="TreeGrafter"/>
</dbReference>
<evidence type="ECO:0000313" key="3">
    <source>
        <dbReference type="EMBL" id="CAF1291824.1"/>
    </source>
</evidence>
<dbReference type="Proteomes" id="UP000663856">
    <property type="component" value="Unassembled WGS sequence"/>
</dbReference>
<keyword evidence="2" id="KW-0479">Metal-binding</keyword>
<gene>
    <name evidence="3" type="ORF">KQP761_LOCUS4317</name>
    <name evidence="4" type="ORF">MBJ925_LOCUS27831</name>
    <name evidence="6" type="ORF">OVN521_LOCUS3953</name>
    <name evidence="7" type="ORF">SMN809_LOCUS21808</name>
    <name evidence="5" type="ORF">WKI299_LOCUS29700</name>
</gene>
<evidence type="ECO:0000313" key="7">
    <source>
        <dbReference type="EMBL" id="CAF4199049.1"/>
    </source>
</evidence>
<dbReference type="GO" id="GO:0016705">
    <property type="term" value="F:oxidoreductase activity, acting on paired donors, with incorporation or reduction of molecular oxygen"/>
    <property type="evidence" value="ECO:0007669"/>
    <property type="project" value="InterPro"/>
</dbReference>
<dbReference type="PRINTS" id="PR00463">
    <property type="entry name" value="EP450I"/>
</dbReference>
<evidence type="ECO:0000313" key="8">
    <source>
        <dbReference type="Proteomes" id="UP000663834"/>
    </source>
</evidence>
<accession>A0A815CSX5</accession>
<evidence type="ECO:0000256" key="1">
    <source>
        <dbReference type="ARBA" id="ARBA00010617"/>
    </source>
</evidence>
<dbReference type="GO" id="GO:0020037">
    <property type="term" value="F:heme binding"/>
    <property type="evidence" value="ECO:0007669"/>
    <property type="project" value="InterPro"/>
</dbReference>
<comment type="similarity">
    <text evidence="1">Belongs to the cytochrome P450 family.</text>
</comment>
<dbReference type="Proteomes" id="UP000663834">
    <property type="component" value="Unassembled WGS sequence"/>
</dbReference>
<dbReference type="PANTHER" id="PTHR24280:SF4">
    <property type="entry name" value="CYTOCHROME P450 20A1"/>
    <property type="match status" value="1"/>
</dbReference>
<evidence type="ECO:0000313" key="9">
    <source>
        <dbReference type="Proteomes" id="UP000663866"/>
    </source>
</evidence>
<dbReference type="AlphaFoldDB" id="A0A815CSX5"/>
<comment type="cofactor">
    <cofactor evidence="2">
        <name>heme</name>
        <dbReference type="ChEBI" id="CHEBI:30413"/>
    </cofactor>
</comment>
<keyword evidence="2" id="KW-0349">Heme</keyword>
<dbReference type="GO" id="GO:0005506">
    <property type="term" value="F:iron ion binding"/>
    <property type="evidence" value="ECO:0007669"/>
    <property type="project" value="InterPro"/>
</dbReference>
<evidence type="ECO:0000313" key="6">
    <source>
        <dbReference type="EMBL" id="CAF3802420.1"/>
    </source>
</evidence>
<feature type="binding site" description="axial binding residue" evidence="2">
    <location>
        <position position="418"/>
    </location>
    <ligand>
        <name>heme</name>
        <dbReference type="ChEBI" id="CHEBI:30413"/>
    </ligand>
    <ligandPart>
        <name>Fe</name>
        <dbReference type="ChEBI" id="CHEBI:18248"/>
    </ligandPart>
</feature>
<dbReference type="Gene3D" id="1.10.630.10">
    <property type="entry name" value="Cytochrome P450"/>
    <property type="match status" value="1"/>
</dbReference>
<dbReference type="EMBL" id="CAJOBG010000354">
    <property type="protein sequence ID" value="CAF3802420.1"/>
    <property type="molecule type" value="Genomic_DNA"/>
</dbReference>
<evidence type="ECO:0000313" key="4">
    <source>
        <dbReference type="EMBL" id="CAF2132354.1"/>
    </source>
</evidence>
<protein>
    <recommendedName>
        <fullName evidence="10">Cytochrome P450</fullName>
    </recommendedName>
</protein>
<evidence type="ECO:0008006" key="10">
    <source>
        <dbReference type="Google" id="ProtNLM"/>
    </source>
</evidence>
<dbReference type="SUPFAM" id="SSF48264">
    <property type="entry name" value="Cytochrome P450"/>
    <property type="match status" value="1"/>
</dbReference>
<keyword evidence="2" id="KW-0408">Iron</keyword>
<proteinExistence type="inferred from homology"/>
<dbReference type="EMBL" id="CAJNOW010000773">
    <property type="protein sequence ID" value="CAF1291824.1"/>
    <property type="molecule type" value="Genomic_DNA"/>
</dbReference>
<dbReference type="InterPro" id="IPR052666">
    <property type="entry name" value="CYP450_20A1-like"/>
</dbReference>
<dbReference type="EMBL" id="CAJOBI010018184">
    <property type="protein sequence ID" value="CAF4199049.1"/>
    <property type="molecule type" value="Genomic_DNA"/>
</dbReference>
<dbReference type="PANTHER" id="PTHR24280">
    <property type="entry name" value="CYTOCHROME P450 20A1"/>
    <property type="match status" value="1"/>
</dbReference>
<organism evidence="3 8">
    <name type="scientific">Rotaria magnacalcarata</name>
    <dbReference type="NCBI Taxonomy" id="392030"/>
    <lineage>
        <taxon>Eukaryota</taxon>
        <taxon>Metazoa</taxon>
        <taxon>Spiralia</taxon>
        <taxon>Gnathifera</taxon>
        <taxon>Rotifera</taxon>
        <taxon>Eurotatoria</taxon>
        <taxon>Bdelloidea</taxon>
        <taxon>Philodinida</taxon>
        <taxon>Philodinidae</taxon>
        <taxon>Rotaria</taxon>
    </lineage>
</organism>
<dbReference type="CDD" id="cd00302">
    <property type="entry name" value="cytochrome_P450"/>
    <property type="match status" value="1"/>
</dbReference>
<dbReference type="InterPro" id="IPR001128">
    <property type="entry name" value="Cyt_P450"/>
</dbReference>
<dbReference type="EMBL" id="CAJNRE010014907">
    <property type="protein sequence ID" value="CAF2132354.1"/>
    <property type="molecule type" value="Genomic_DNA"/>
</dbReference>
<reference evidence="3" key="1">
    <citation type="submission" date="2021-02" db="EMBL/GenBank/DDBJ databases">
        <authorList>
            <person name="Nowell W R."/>
        </authorList>
    </citation>
    <scope>NUCLEOTIDE SEQUENCE</scope>
</reference>
<keyword evidence="9" id="KW-1185">Reference proteome</keyword>
<dbReference type="Proteomes" id="UP000663824">
    <property type="component" value="Unassembled WGS sequence"/>
</dbReference>
<dbReference type="GO" id="GO:0004497">
    <property type="term" value="F:monooxygenase activity"/>
    <property type="evidence" value="ECO:0007669"/>
    <property type="project" value="InterPro"/>
</dbReference>
<evidence type="ECO:0000313" key="5">
    <source>
        <dbReference type="EMBL" id="CAF2148090.1"/>
    </source>
</evidence>